<dbReference type="EMBL" id="WHZW01000014">
    <property type="protein sequence ID" value="NEG89836.1"/>
    <property type="molecule type" value="Genomic_DNA"/>
</dbReference>
<keyword evidence="2" id="KW-0812">Transmembrane</keyword>
<feature type="compositionally biased region" description="Basic and acidic residues" evidence="1">
    <location>
        <begin position="78"/>
        <end position="88"/>
    </location>
</feature>
<feature type="compositionally biased region" description="Basic and acidic residues" evidence="1">
    <location>
        <begin position="122"/>
        <end position="137"/>
    </location>
</feature>
<name>A0A6N9Z5X4_9BIFI</name>
<sequence length="438" mass="47317">MTLRLNPALDEQELYEFAVDTEHWAMLDQIADHPHAWPELSEWARLMAADPKQAAPPPEPSATKRRGLLYRAHPPLIDVKDQSDDDGVRPMSGGPASDDAEPDRHANDVDTDLTATIASFDRFDNEHSLSEGNMTDHDDADEDDAASSVPRVNARMLAMTAGAMLLVVLLVAGGVVVWHLQQARESARRQTVTAQAVSRCSAAADAAKAARKEYRAMLDDAVSLTDATKADSLADTTLLDDLSALVEASDSETAIEACPTDSAEKATANERINRKAAKEYRRMTSSLGKAMDDVEASKLDKIIATARKLLESSKGKVSDDSVRTTLRKAIDARDAAAIAKASKTVNDSIAAKTKADKEAEEKRRAEQEQKEQEKAAQSQPSTPSWTPSYTPSHSTPSTPSVPQQQTAPQQQSVPQQSKPSTPQQSTPKTDPGNDGSML</sequence>
<gene>
    <name evidence="3" type="ORF">GFD25_07550</name>
</gene>
<feature type="transmembrane region" description="Helical" evidence="2">
    <location>
        <begin position="156"/>
        <end position="180"/>
    </location>
</feature>
<dbReference type="AlphaFoldDB" id="A0A6N9Z5X4"/>
<evidence type="ECO:0008006" key="5">
    <source>
        <dbReference type="Google" id="ProtNLM"/>
    </source>
</evidence>
<keyword evidence="4" id="KW-1185">Reference proteome</keyword>
<evidence type="ECO:0000313" key="3">
    <source>
        <dbReference type="EMBL" id="NEG89836.1"/>
    </source>
</evidence>
<reference evidence="3 4" key="1">
    <citation type="submission" date="2019-10" db="EMBL/GenBank/DDBJ databases">
        <title>Bifidobacterium from non-human primates.</title>
        <authorList>
            <person name="Modesto M."/>
        </authorList>
    </citation>
    <scope>NUCLEOTIDE SEQUENCE [LARGE SCALE GENOMIC DNA]</scope>
    <source>
        <strain evidence="3 4">TRE17</strain>
    </source>
</reference>
<dbReference type="Proteomes" id="UP000469194">
    <property type="component" value="Unassembled WGS sequence"/>
</dbReference>
<keyword evidence="2" id="KW-0472">Membrane</keyword>
<organism evidence="3 4">
    <name type="scientific">Bifidobacterium aerophilum</name>
    <dbReference type="NCBI Taxonomy" id="1798155"/>
    <lineage>
        <taxon>Bacteria</taxon>
        <taxon>Bacillati</taxon>
        <taxon>Actinomycetota</taxon>
        <taxon>Actinomycetes</taxon>
        <taxon>Bifidobacteriales</taxon>
        <taxon>Bifidobacteriaceae</taxon>
        <taxon>Bifidobacterium</taxon>
    </lineage>
</organism>
<evidence type="ECO:0000313" key="4">
    <source>
        <dbReference type="Proteomes" id="UP000469194"/>
    </source>
</evidence>
<keyword evidence="2" id="KW-1133">Transmembrane helix</keyword>
<feature type="region of interest" description="Disordered" evidence="1">
    <location>
        <begin position="74"/>
        <end position="107"/>
    </location>
</feature>
<evidence type="ECO:0000256" key="2">
    <source>
        <dbReference type="SAM" id="Phobius"/>
    </source>
</evidence>
<feature type="region of interest" description="Disordered" evidence="1">
    <location>
        <begin position="122"/>
        <end position="147"/>
    </location>
</feature>
<proteinExistence type="predicted"/>
<feature type="region of interest" description="Disordered" evidence="1">
    <location>
        <begin position="339"/>
        <end position="438"/>
    </location>
</feature>
<comment type="caution">
    <text evidence="3">The sequence shown here is derived from an EMBL/GenBank/DDBJ whole genome shotgun (WGS) entry which is preliminary data.</text>
</comment>
<accession>A0A6N9Z5X4</accession>
<protein>
    <recommendedName>
        <fullName evidence="5">Molecular chaperone</fullName>
    </recommendedName>
</protein>
<feature type="compositionally biased region" description="Low complexity" evidence="1">
    <location>
        <begin position="375"/>
        <end position="429"/>
    </location>
</feature>
<feature type="compositionally biased region" description="Basic and acidic residues" evidence="1">
    <location>
        <begin position="353"/>
        <end position="374"/>
    </location>
</feature>
<dbReference type="RefSeq" id="WP_163231506.1">
    <property type="nucleotide sequence ID" value="NZ_WHZW01000014.1"/>
</dbReference>
<evidence type="ECO:0000256" key="1">
    <source>
        <dbReference type="SAM" id="MobiDB-lite"/>
    </source>
</evidence>